<reference evidence="7" key="1">
    <citation type="submission" date="2014-03" db="EMBL/GenBank/DDBJ databases">
        <authorList>
            <person name="Casaregola S."/>
        </authorList>
    </citation>
    <scope>NUCLEOTIDE SEQUENCE [LARGE SCALE GENOMIC DNA]</scope>
    <source>
        <strain evidence="7">CLIB 918</strain>
    </source>
</reference>
<dbReference type="GO" id="GO:0006260">
    <property type="term" value="P:DNA replication"/>
    <property type="evidence" value="ECO:0007669"/>
    <property type="project" value="TreeGrafter"/>
</dbReference>
<keyword evidence="8" id="KW-1185">Reference proteome</keyword>
<dbReference type="InterPro" id="IPR040260">
    <property type="entry name" value="RFA2-like"/>
</dbReference>
<dbReference type="PANTHER" id="PTHR13989:SF16">
    <property type="entry name" value="REPLICATION PROTEIN A2"/>
    <property type="match status" value="1"/>
</dbReference>
<dbReference type="AlphaFoldDB" id="A0A0J9XCF2"/>
<evidence type="ECO:0000256" key="1">
    <source>
        <dbReference type="ARBA" id="ARBA00004123"/>
    </source>
</evidence>
<dbReference type="Pfam" id="PF08784">
    <property type="entry name" value="RPA_C"/>
    <property type="match status" value="1"/>
</dbReference>
<evidence type="ECO:0000259" key="6">
    <source>
        <dbReference type="Pfam" id="PF08784"/>
    </source>
</evidence>
<dbReference type="InterPro" id="IPR014892">
    <property type="entry name" value="RPA_C"/>
</dbReference>
<evidence type="ECO:0000256" key="3">
    <source>
        <dbReference type="ARBA" id="ARBA00023125"/>
    </source>
</evidence>
<feature type="region of interest" description="Disordered" evidence="5">
    <location>
        <begin position="1"/>
        <end position="34"/>
    </location>
</feature>
<feature type="domain" description="Replication protein A C-terminal" evidence="6">
    <location>
        <begin position="191"/>
        <end position="278"/>
    </location>
</feature>
<dbReference type="SUPFAM" id="SSF46785">
    <property type="entry name" value="Winged helix' DNA-binding domain"/>
    <property type="match status" value="1"/>
</dbReference>
<name>A0A0J9XCF2_GEOCN</name>
<dbReference type="EMBL" id="CCBN010000009">
    <property type="protein sequence ID" value="CDO55000.1"/>
    <property type="molecule type" value="Genomic_DNA"/>
</dbReference>
<dbReference type="OrthoDB" id="25571at2759"/>
<dbReference type="GO" id="GO:0006289">
    <property type="term" value="P:nucleotide-excision repair"/>
    <property type="evidence" value="ECO:0007669"/>
    <property type="project" value="TreeGrafter"/>
</dbReference>
<evidence type="ECO:0000256" key="4">
    <source>
        <dbReference type="ARBA" id="ARBA00023242"/>
    </source>
</evidence>
<evidence type="ECO:0000313" key="8">
    <source>
        <dbReference type="Proteomes" id="UP000242525"/>
    </source>
</evidence>
<feature type="compositionally biased region" description="Low complexity" evidence="5">
    <location>
        <begin position="15"/>
        <end position="26"/>
    </location>
</feature>
<dbReference type="GO" id="GO:0005662">
    <property type="term" value="C:DNA replication factor A complex"/>
    <property type="evidence" value="ECO:0007669"/>
    <property type="project" value="TreeGrafter"/>
</dbReference>
<dbReference type="STRING" id="1173061.A0A0J9XCF2"/>
<dbReference type="GO" id="GO:0003697">
    <property type="term" value="F:single-stranded DNA binding"/>
    <property type="evidence" value="ECO:0007669"/>
    <property type="project" value="TreeGrafter"/>
</dbReference>
<dbReference type="GO" id="GO:0035861">
    <property type="term" value="C:site of double-strand break"/>
    <property type="evidence" value="ECO:0007669"/>
    <property type="project" value="TreeGrafter"/>
</dbReference>
<dbReference type="Gene3D" id="2.40.50.140">
    <property type="entry name" value="Nucleic acid-binding proteins"/>
    <property type="match status" value="1"/>
</dbReference>
<dbReference type="InterPro" id="IPR012340">
    <property type="entry name" value="NA-bd_OB-fold"/>
</dbReference>
<dbReference type="GO" id="GO:0000724">
    <property type="term" value="P:double-strand break repair via homologous recombination"/>
    <property type="evidence" value="ECO:0007669"/>
    <property type="project" value="TreeGrafter"/>
</dbReference>
<organism evidence="7 8">
    <name type="scientific">Geotrichum candidum</name>
    <name type="common">Oospora lactis</name>
    <name type="synonym">Dipodascus geotrichum</name>
    <dbReference type="NCBI Taxonomy" id="1173061"/>
    <lineage>
        <taxon>Eukaryota</taxon>
        <taxon>Fungi</taxon>
        <taxon>Dikarya</taxon>
        <taxon>Ascomycota</taxon>
        <taxon>Saccharomycotina</taxon>
        <taxon>Dipodascomycetes</taxon>
        <taxon>Dipodascales</taxon>
        <taxon>Dipodascaceae</taxon>
        <taxon>Geotrichum</taxon>
    </lineage>
</organism>
<dbReference type="GO" id="GO:0000781">
    <property type="term" value="C:chromosome, telomeric region"/>
    <property type="evidence" value="ECO:0007669"/>
    <property type="project" value="TreeGrafter"/>
</dbReference>
<dbReference type="PANTHER" id="PTHR13989">
    <property type="entry name" value="REPLICATION PROTEIN A-RELATED"/>
    <property type="match status" value="1"/>
</dbReference>
<dbReference type="InterPro" id="IPR036390">
    <property type="entry name" value="WH_DNA-bd_sf"/>
</dbReference>
<accession>A0A0J9XCF2</accession>
<gene>
    <name evidence="7" type="ORF">BN980_GECA09s02573g</name>
</gene>
<dbReference type="SUPFAM" id="SSF50249">
    <property type="entry name" value="Nucleic acid-binding proteins"/>
    <property type="match status" value="1"/>
</dbReference>
<feature type="region of interest" description="Disordered" evidence="5">
    <location>
        <begin position="104"/>
        <end position="123"/>
    </location>
</feature>
<evidence type="ECO:0000256" key="5">
    <source>
        <dbReference type="SAM" id="MobiDB-lite"/>
    </source>
</evidence>
<protein>
    <submittedName>
        <fullName evidence="7">Similar to Saccharomyces cerevisiae YNL312W RFA2 Subunit of heterotrimeric Replication Protein A (RPA)</fullName>
    </submittedName>
</protein>
<keyword evidence="4" id="KW-0539">Nucleus</keyword>
<comment type="similarity">
    <text evidence="2">Belongs to the replication factor A protein 2 family.</text>
</comment>
<evidence type="ECO:0000313" key="7">
    <source>
        <dbReference type="EMBL" id="CDO55000.1"/>
    </source>
</evidence>
<dbReference type="Gene3D" id="1.10.10.10">
    <property type="entry name" value="Winged helix-like DNA-binding domain superfamily/Winged helix DNA-binding domain"/>
    <property type="match status" value="1"/>
</dbReference>
<comment type="caution">
    <text evidence="7">The sequence shown here is derived from an EMBL/GenBank/DDBJ whole genome shotgun (WGS) entry which is preliminary data.</text>
</comment>
<keyword evidence="3" id="KW-0238">DNA-binding</keyword>
<dbReference type="Proteomes" id="UP000242525">
    <property type="component" value="Unassembled WGS sequence"/>
</dbReference>
<comment type="subcellular location">
    <subcellularLocation>
        <location evidence="1">Nucleus</location>
    </subcellularLocation>
</comment>
<proteinExistence type="inferred from homology"/>
<evidence type="ECO:0000256" key="2">
    <source>
        <dbReference type="ARBA" id="ARBA00007815"/>
    </source>
</evidence>
<sequence length="285" mass="30544">MDNYSQGGFDSQHMGGSQAAGQQQQQPEARKSNVRPVTIRQLLAAEPGADDIVLLDHKPLRHVRFVGVVRGVTSTQTGTQFRIEDGTGMLDARLYSSGVGTTATDLASQGDAQDSDNHVGQQMNEEARRNDALVDHYVSVFARVSITNDRHNIAINDIRPIEDFNEVAYHMLNTIHHHVASIGGFVGQQGAGASAAAGSNTGSLFVGGSGAPIAASSGGASGNLSERVLEYLRRYESVDCGMHIQSIVQGLGSDYSTTKEVLESLNEEGYIYNPDDDHYAITPQN</sequence>
<dbReference type="InterPro" id="IPR036388">
    <property type="entry name" value="WH-like_DNA-bd_sf"/>
</dbReference>